<evidence type="ECO:0000313" key="2">
    <source>
        <dbReference type="Proteomes" id="UP000005939"/>
    </source>
</evidence>
<dbReference type="STRING" id="1088868.CIN_04460"/>
<dbReference type="AlphaFoldDB" id="G6EYC6"/>
<reference evidence="1 2" key="1">
    <citation type="submission" date="2011-10" db="EMBL/GenBank/DDBJ databases">
        <title>Genome Sequence of Commensalibacter intestini A911, isolated from Drosophila gut.</title>
        <authorList>
            <person name="Lee W.-J."/>
            <person name="Kim E.-K."/>
        </authorList>
    </citation>
    <scope>NUCLEOTIDE SEQUENCE [LARGE SCALE GENOMIC DNA]</scope>
    <source>
        <strain evidence="1 2">A911</strain>
    </source>
</reference>
<gene>
    <name evidence="1" type="ORF">CIN_04460</name>
</gene>
<name>G6EYC6_9PROT</name>
<comment type="caution">
    <text evidence="1">The sequence shown here is derived from an EMBL/GenBank/DDBJ whole genome shotgun (WGS) entry which is preliminary data.</text>
</comment>
<organism evidence="1 2">
    <name type="scientific">Commensalibacter intestini A911</name>
    <dbReference type="NCBI Taxonomy" id="1088868"/>
    <lineage>
        <taxon>Bacteria</taxon>
        <taxon>Pseudomonadati</taxon>
        <taxon>Pseudomonadota</taxon>
        <taxon>Alphaproteobacteria</taxon>
        <taxon>Acetobacterales</taxon>
        <taxon>Acetobacteraceae</taxon>
    </lineage>
</organism>
<dbReference type="Proteomes" id="UP000005939">
    <property type="component" value="Unassembled WGS sequence"/>
</dbReference>
<dbReference type="EMBL" id="AGFR01000003">
    <property type="protein sequence ID" value="EHD14514.1"/>
    <property type="molecule type" value="Genomic_DNA"/>
</dbReference>
<accession>G6EYC6</accession>
<evidence type="ECO:0000313" key="1">
    <source>
        <dbReference type="EMBL" id="EHD14514.1"/>
    </source>
</evidence>
<sequence length="73" mass="8427">MSSSRQYQFSLLTWPDKGQVDDSGYTEFILKDTDNKPHILRTDQVKGKQFLANMSKLIKNCQESTKKNKITNS</sequence>
<proteinExistence type="predicted"/>
<protein>
    <submittedName>
        <fullName evidence="1">Uncharacterized protein</fullName>
    </submittedName>
</protein>